<dbReference type="AlphaFoldDB" id="A0A7X4GJ17"/>
<evidence type="ECO:0000256" key="1">
    <source>
        <dbReference type="SAM" id="SignalP"/>
    </source>
</evidence>
<comment type="caution">
    <text evidence="2">The sequence shown here is derived from an EMBL/GenBank/DDBJ whole genome shotgun (WGS) entry which is preliminary data.</text>
</comment>
<keyword evidence="1" id="KW-0732">Signal</keyword>
<dbReference type="Proteomes" id="UP000465810">
    <property type="component" value="Unassembled WGS sequence"/>
</dbReference>
<protein>
    <recommendedName>
        <fullName evidence="4">DUF916 domain-containing protein</fullName>
    </recommendedName>
</protein>
<evidence type="ECO:0000313" key="3">
    <source>
        <dbReference type="Proteomes" id="UP000465810"/>
    </source>
</evidence>
<proteinExistence type="predicted"/>
<dbReference type="RefSeq" id="WP_133085129.1">
    <property type="nucleotide sequence ID" value="NZ_WVTD01000016.1"/>
</dbReference>
<sequence length="257" mass="26836">MKHVVSAAILTLAANPALAASPPSLYPVSVGHETARFTRGVPTVDLQTPDGAVQITPRPIENGALVFDIAVYNRGNAPANIGVENVSVSLGYQPIAVQSRDALAEAAESKARRARIGTVLVAGTLAAVSASSSGERYAYHGHVATPRGVVSRTIVWEDNSAGQAGAAMAISGGAMAMGSIQQRLDYTMQQIDGQILQTTTVDPEASFGGRIVTAALPRSAAGQDVRVTVRWNGRDYPFAFRLLAPGEVPPPFEHAGR</sequence>
<feature type="signal peptide" evidence="1">
    <location>
        <begin position="1"/>
        <end position="19"/>
    </location>
</feature>
<dbReference type="EMBL" id="WVTD01000016">
    <property type="protein sequence ID" value="MYL99483.1"/>
    <property type="molecule type" value="Genomic_DNA"/>
</dbReference>
<organism evidence="2 3">
    <name type="scientific">Novosphingobium silvae</name>
    <dbReference type="NCBI Taxonomy" id="2692619"/>
    <lineage>
        <taxon>Bacteria</taxon>
        <taxon>Pseudomonadati</taxon>
        <taxon>Pseudomonadota</taxon>
        <taxon>Alphaproteobacteria</taxon>
        <taxon>Sphingomonadales</taxon>
        <taxon>Sphingomonadaceae</taxon>
        <taxon>Novosphingobium</taxon>
    </lineage>
</organism>
<evidence type="ECO:0000313" key="2">
    <source>
        <dbReference type="EMBL" id="MYL99483.1"/>
    </source>
</evidence>
<gene>
    <name evidence="2" type="ORF">GR702_17070</name>
</gene>
<accession>A0A7X4GJ17</accession>
<name>A0A7X4GJ17_9SPHN</name>
<feature type="chain" id="PRO_5030737621" description="DUF916 domain-containing protein" evidence="1">
    <location>
        <begin position="20"/>
        <end position="257"/>
    </location>
</feature>
<reference evidence="2 3" key="1">
    <citation type="submission" date="2019-12" db="EMBL/GenBank/DDBJ databases">
        <authorList>
            <person name="Feng G."/>
            <person name="Zhu H."/>
        </authorList>
    </citation>
    <scope>NUCLEOTIDE SEQUENCE [LARGE SCALE GENOMIC DNA]</scope>
    <source>
        <strain evidence="2 3">FGD1</strain>
    </source>
</reference>
<evidence type="ECO:0008006" key="4">
    <source>
        <dbReference type="Google" id="ProtNLM"/>
    </source>
</evidence>
<keyword evidence="3" id="KW-1185">Reference proteome</keyword>